<proteinExistence type="predicted"/>
<sequence>MAGANARRDKYRDPTGHLPEGRRQNQKPAVDRRAIRPDVEPPSASCKKRCETCMAANAASLRGGREEDASIRVTQDHMGA</sequence>
<feature type="compositionally biased region" description="Basic and acidic residues" evidence="1">
    <location>
        <begin position="1"/>
        <end position="39"/>
    </location>
</feature>
<evidence type="ECO:0000313" key="3">
    <source>
        <dbReference type="Proteomes" id="UP000652219"/>
    </source>
</evidence>
<dbReference type="EMBL" id="WIGN01000190">
    <property type="protein sequence ID" value="KAF6805137.1"/>
    <property type="molecule type" value="Genomic_DNA"/>
</dbReference>
<accession>A0A8H6J276</accession>
<gene>
    <name evidence="2" type="ORF">CSOJ01_09704</name>
</gene>
<protein>
    <submittedName>
        <fullName evidence="2">Uncharacterized protein</fullName>
    </submittedName>
</protein>
<feature type="region of interest" description="Disordered" evidence="1">
    <location>
        <begin position="61"/>
        <end position="80"/>
    </location>
</feature>
<evidence type="ECO:0000313" key="2">
    <source>
        <dbReference type="EMBL" id="KAF6805137.1"/>
    </source>
</evidence>
<comment type="caution">
    <text evidence="2">The sequence shown here is derived from an EMBL/GenBank/DDBJ whole genome shotgun (WGS) entry which is preliminary data.</text>
</comment>
<evidence type="ECO:0000256" key="1">
    <source>
        <dbReference type="SAM" id="MobiDB-lite"/>
    </source>
</evidence>
<reference evidence="2 3" key="1">
    <citation type="journal article" date="2020" name="Phytopathology">
        <title>Genome Sequence Resources of Colletotrichum truncatum, C. plurivorum, C. musicola, and C. sojae: Four Species Pathogenic to Soybean (Glycine max).</title>
        <authorList>
            <person name="Rogerio F."/>
            <person name="Boufleur T.R."/>
            <person name="Ciampi-Guillardi M."/>
            <person name="Sukno S.A."/>
            <person name="Thon M.R."/>
            <person name="Massola Junior N.S."/>
            <person name="Baroncelli R."/>
        </authorList>
    </citation>
    <scope>NUCLEOTIDE SEQUENCE [LARGE SCALE GENOMIC DNA]</scope>
    <source>
        <strain evidence="2 3">LFN0009</strain>
    </source>
</reference>
<dbReference type="Proteomes" id="UP000652219">
    <property type="component" value="Unassembled WGS sequence"/>
</dbReference>
<feature type="region of interest" description="Disordered" evidence="1">
    <location>
        <begin position="1"/>
        <end position="47"/>
    </location>
</feature>
<name>A0A8H6J276_9PEZI</name>
<dbReference type="AlphaFoldDB" id="A0A8H6J276"/>
<organism evidence="2 3">
    <name type="scientific">Colletotrichum sojae</name>
    <dbReference type="NCBI Taxonomy" id="2175907"/>
    <lineage>
        <taxon>Eukaryota</taxon>
        <taxon>Fungi</taxon>
        <taxon>Dikarya</taxon>
        <taxon>Ascomycota</taxon>
        <taxon>Pezizomycotina</taxon>
        <taxon>Sordariomycetes</taxon>
        <taxon>Hypocreomycetidae</taxon>
        <taxon>Glomerellales</taxon>
        <taxon>Glomerellaceae</taxon>
        <taxon>Colletotrichum</taxon>
        <taxon>Colletotrichum orchidearum species complex</taxon>
    </lineage>
</organism>
<keyword evidence="3" id="KW-1185">Reference proteome</keyword>